<dbReference type="AlphaFoldDB" id="A0A563VNB1"/>
<feature type="transmembrane region" description="Helical" evidence="1">
    <location>
        <begin position="53"/>
        <end position="73"/>
    </location>
</feature>
<name>A0A563VNB1_9CYAN</name>
<dbReference type="RefSeq" id="WP_144871053.1">
    <property type="nucleotide sequence ID" value="NZ_LR213922.1"/>
</dbReference>
<evidence type="ECO:0000313" key="3">
    <source>
        <dbReference type="Proteomes" id="UP000320055"/>
    </source>
</evidence>
<evidence type="ECO:0000313" key="2">
    <source>
        <dbReference type="EMBL" id="VEP12911.1"/>
    </source>
</evidence>
<keyword evidence="3" id="KW-1185">Reference proteome</keyword>
<sequence>MARFAYSDIDFGNASFDFGAGATIGYQASSTNADQFSFNSHVLANGDVIDVTAVPFEFSPTLGILLVGAGFGLKRRRNYYQAKTKKVDLS</sequence>
<proteinExistence type="predicted"/>
<keyword evidence="1" id="KW-0472">Membrane</keyword>
<accession>A0A563VNB1</accession>
<organism evidence="2 3">
    <name type="scientific">Hyella patelloides LEGE 07179</name>
    <dbReference type="NCBI Taxonomy" id="945734"/>
    <lineage>
        <taxon>Bacteria</taxon>
        <taxon>Bacillati</taxon>
        <taxon>Cyanobacteriota</taxon>
        <taxon>Cyanophyceae</taxon>
        <taxon>Pleurocapsales</taxon>
        <taxon>Hyellaceae</taxon>
        <taxon>Hyella</taxon>
    </lineage>
</organism>
<dbReference type="EMBL" id="CAACVJ010000081">
    <property type="protein sequence ID" value="VEP12911.1"/>
    <property type="molecule type" value="Genomic_DNA"/>
</dbReference>
<evidence type="ECO:0000256" key="1">
    <source>
        <dbReference type="SAM" id="Phobius"/>
    </source>
</evidence>
<keyword evidence="1" id="KW-0812">Transmembrane</keyword>
<gene>
    <name evidence="2" type="ORF">H1P_1710003</name>
</gene>
<dbReference type="Proteomes" id="UP000320055">
    <property type="component" value="Unassembled WGS sequence"/>
</dbReference>
<reference evidence="2 3" key="1">
    <citation type="submission" date="2019-01" db="EMBL/GenBank/DDBJ databases">
        <authorList>
            <person name="Brito A."/>
        </authorList>
    </citation>
    <scope>NUCLEOTIDE SEQUENCE [LARGE SCALE GENOMIC DNA]</scope>
    <source>
        <strain evidence="2">1</strain>
    </source>
</reference>
<protein>
    <submittedName>
        <fullName evidence="2">Uncharacterized protein</fullName>
    </submittedName>
</protein>
<keyword evidence="1" id="KW-1133">Transmembrane helix</keyword>